<dbReference type="InterPro" id="IPR036390">
    <property type="entry name" value="WH_DNA-bd_sf"/>
</dbReference>
<dbReference type="Gene3D" id="1.10.10.10">
    <property type="entry name" value="Winged helix-like DNA-binding domain superfamily/Winged helix DNA-binding domain"/>
    <property type="match status" value="1"/>
</dbReference>
<dbReference type="InterPro" id="IPR050397">
    <property type="entry name" value="Env_Response_Regulators"/>
</dbReference>
<dbReference type="CDD" id="cd00038">
    <property type="entry name" value="CAP_ED"/>
    <property type="match status" value="1"/>
</dbReference>
<dbReference type="InterPro" id="IPR014710">
    <property type="entry name" value="RmlC-like_jellyroll"/>
</dbReference>
<dbReference type="PROSITE" id="PS50042">
    <property type="entry name" value="CNMP_BINDING_3"/>
    <property type="match status" value="1"/>
</dbReference>
<evidence type="ECO:0000259" key="4">
    <source>
        <dbReference type="PROSITE" id="PS50042"/>
    </source>
</evidence>
<evidence type="ECO:0000256" key="3">
    <source>
        <dbReference type="ARBA" id="ARBA00023163"/>
    </source>
</evidence>
<dbReference type="PANTHER" id="PTHR24567">
    <property type="entry name" value="CRP FAMILY TRANSCRIPTIONAL REGULATORY PROTEIN"/>
    <property type="match status" value="1"/>
</dbReference>
<evidence type="ECO:0000259" key="5">
    <source>
        <dbReference type="PROSITE" id="PS51063"/>
    </source>
</evidence>
<organism evidence="6 7">
    <name type="scientific">Plantactinospora endophytica</name>
    <dbReference type="NCBI Taxonomy" id="673535"/>
    <lineage>
        <taxon>Bacteria</taxon>
        <taxon>Bacillati</taxon>
        <taxon>Actinomycetota</taxon>
        <taxon>Actinomycetes</taxon>
        <taxon>Micromonosporales</taxon>
        <taxon>Micromonosporaceae</taxon>
        <taxon>Plantactinospora</taxon>
    </lineage>
</organism>
<dbReference type="InterPro" id="IPR036388">
    <property type="entry name" value="WH-like_DNA-bd_sf"/>
</dbReference>
<dbReference type="SUPFAM" id="SSF51206">
    <property type="entry name" value="cAMP-binding domain-like"/>
    <property type="match status" value="1"/>
</dbReference>
<keyword evidence="3" id="KW-0804">Transcription</keyword>
<keyword evidence="1" id="KW-0805">Transcription regulation</keyword>
<feature type="domain" description="HTH crp-type" evidence="5">
    <location>
        <begin position="152"/>
        <end position="225"/>
    </location>
</feature>
<protein>
    <submittedName>
        <fullName evidence="6">Crp/Fnr family transcriptional regulator</fullName>
    </submittedName>
</protein>
<reference evidence="6 7" key="1">
    <citation type="submission" date="2021-01" db="EMBL/GenBank/DDBJ databases">
        <title>Whole genome shotgun sequence of Plantactinospora endophytica NBRC 110450.</title>
        <authorList>
            <person name="Komaki H."/>
            <person name="Tamura T."/>
        </authorList>
    </citation>
    <scope>NUCLEOTIDE SEQUENCE [LARGE SCALE GENOMIC DNA]</scope>
    <source>
        <strain evidence="6 7">NBRC 110450</strain>
    </source>
</reference>
<evidence type="ECO:0000313" key="6">
    <source>
        <dbReference type="EMBL" id="GIG92403.1"/>
    </source>
</evidence>
<dbReference type="InterPro" id="IPR012318">
    <property type="entry name" value="HTH_CRP"/>
</dbReference>
<feature type="domain" description="Cyclic nucleotide-binding" evidence="4">
    <location>
        <begin position="18"/>
        <end position="121"/>
    </location>
</feature>
<dbReference type="InterPro" id="IPR000595">
    <property type="entry name" value="cNMP-bd_dom"/>
</dbReference>
<dbReference type="RefSeq" id="WP_239141875.1">
    <property type="nucleotide sequence ID" value="NZ_BONW01000044.1"/>
</dbReference>
<dbReference type="Gene3D" id="2.60.120.10">
    <property type="entry name" value="Jelly Rolls"/>
    <property type="match status" value="1"/>
</dbReference>
<dbReference type="PANTHER" id="PTHR24567:SF68">
    <property type="entry name" value="DNA-BINDING TRANSCRIPTIONAL DUAL REGULATOR CRP"/>
    <property type="match status" value="1"/>
</dbReference>
<dbReference type="PROSITE" id="PS51063">
    <property type="entry name" value="HTH_CRP_2"/>
    <property type="match status" value="1"/>
</dbReference>
<dbReference type="Proteomes" id="UP000646749">
    <property type="component" value="Unassembled WGS sequence"/>
</dbReference>
<dbReference type="InterPro" id="IPR018490">
    <property type="entry name" value="cNMP-bd_dom_sf"/>
</dbReference>
<sequence>MPPRPDLPPTADWPHGTLLSRLDPDARAELLGLGVRRRVAAGQILLHEGAEGSHLVLLRQGLTKVTASHPDGRSTLLAIRFRGDLVGEMSALNGRPRSATVTTCGPAVVNIIQLHQFKPFLRNHPEAAFEMTAMVADRLRWSNQRRIEFTSYPARVRVARIIAELARSHGRRTPDGIVIDIHLTQPELATACGAADTTIEKTLRQLRADGVVDTDYRRITIRDLGQLWEICRFDPIDGR</sequence>
<dbReference type="SUPFAM" id="SSF46785">
    <property type="entry name" value="Winged helix' DNA-binding domain"/>
    <property type="match status" value="1"/>
</dbReference>
<accession>A0ABQ4ECE2</accession>
<comment type="caution">
    <text evidence="6">The sequence shown here is derived from an EMBL/GenBank/DDBJ whole genome shotgun (WGS) entry which is preliminary data.</text>
</comment>
<evidence type="ECO:0000256" key="2">
    <source>
        <dbReference type="ARBA" id="ARBA00023125"/>
    </source>
</evidence>
<dbReference type="Pfam" id="PF00027">
    <property type="entry name" value="cNMP_binding"/>
    <property type="match status" value="1"/>
</dbReference>
<gene>
    <name evidence="6" type="ORF">Pen02_73390</name>
</gene>
<keyword evidence="2" id="KW-0238">DNA-binding</keyword>
<dbReference type="Pfam" id="PF13545">
    <property type="entry name" value="HTH_Crp_2"/>
    <property type="match status" value="1"/>
</dbReference>
<name>A0ABQ4ECE2_9ACTN</name>
<dbReference type="SMART" id="SM00100">
    <property type="entry name" value="cNMP"/>
    <property type="match status" value="1"/>
</dbReference>
<dbReference type="EMBL" id="BONW01000044">
    <property type="protein sequence ID" value="GIG92403.1"/>
    <property type="molecule type" value="Genomic_DNA"/>
</dbReference>
<dbReference type="SMART" id="SM00419">
    <property type="entry name" value="HTH_CRP"/>
    <property type="match status" value="1"/>
</dbReference>
<evidence type="ECO:0000256" key="1">
    <source>
        <dbReference type="ARBA" id="ARBA00023015"/>
    </source>
</evidence>
<keyword evidence="7" id="KW-1185">Reference proteome</keyword>
<proteinExistence type="predicted"/>
<evidence type="ECO:0000313" key="7">
    <source>
        <dbReference type="Proteomes" id="UP000646749"/>
    </source>
</evidence>